<sequence>MQSGATDRRLPRRVNQSPDHQNNIDSTSSHPAPLHCSLPSMHPISVAAWIRELEPRARTQSYPSSLRTCKRQQPDTRKSPRSRKTCRVVLGEIAANDQNMAMPSPKSNASRPNRRIEKKRMRTPSPSKNQRQFPDDAYSPDDIEDATPRPDSFAHSAYPIPDLSYREALSKEPIADDDDDFQARSPTRSHTQSQSSNRSASPKKITSLWNVGNGVIYTHLGNTTASKREQLGENGLALLEKLEDVSDGPVVPVRLKQRLAEADMGKVRQHQFDTSDERPADELLWELRTIQDIISLSHRCSVNRDHETEWNNRVHTKVLELALGNDETRVGFRSVTAARITPEYRPTHSNNLTTGKIIDYAIHLEPSSPTRDIISSLVGMSTDSINHVGYEGLRARPIAVSIETKTESRTVEEAKVQLGVWVAAQVARIEALVRQFASVVVQKPAAEAWSGRLESEMITRGRWKSRGRGGRMPRAEQSQAQEAIPSPTVVMVPDPSDFLSQIVFPLIDIQSEVWSLFFARVTPSNALRPSNLDICKPVSNIQIFHSVPLGNTANTVQAYRLVKSLKVLRDWVDGDFRKWWDVLLGLRDVETGGG</sequence>
<dbReference type="InterPro" id="IPR046797">
    <property type="entry name" value="PDDEXK_12"/>
</dbReference>
<feature type="region of interest" description="Disordered" evidence="1">
    <location>
        <begin position="176"/>
        <end position="205"/>
    </location>
</feature>
<keyword evidence="4" id="KW-1185">Reference proteome</keyword>
<evidence type="ECO:0000259" key="2">
    <source>
        <dbReference type="Pfam" id="PF20516"/>
    </source>
</evidence>
<feature type="region of interest" description="Disordered" evidence="1">
    <location>
        <begin position="1"/>
        <end position="39"/>
    </location>
</feature>
<gene>
    <name evidence="3" type="ORF">PDIGIT_LOCUS15587</name>
</gene>
<dbReference type="Proteomes" id="UP001152607">
    <property type="component" value="Unassembled WGS sequence"/>
</dbReference>
<proteinExistence type="predicted"/>
<comment type="caution">
    <text evidence="3">The sequence shown here is derived from an EMBL/GenBank/DDBJ whole genome shotgun (WGS) entry which is preliminary data.</text>
</comment>
<reference evidence="3" key="1">
    <citation type="submission" date="2023-01" db="EMBL/GenBank/DDBJ databases">
        <authorList>
            <person name="Van Ghelder C."/>
            <person name="Rancurel C."/>
        </authorList>
    </citation>
    <scope>NUCLEOTIDE SEQUENCE</scope>
    <source>
        <strain evidence="3">CNCM I-4278</strain>
    </source>
</reference>
<feature type="domain" description="PD-(D/E)XK nuclease-like" evidence="2">
    <location>
        <begin position="268"/>
        <end position="577"/>
    </location>
</feature>
<organism evidence="3 4">
    <name type="scientific">Periconia digitata</name>
    <dbReference type="NCBI Taxonomy" id="1303443"/>
    <lineage>
        <taxon>Eukaryota</taxon>
        <taxon>Fungi</taxon>
        <taxon>Dikarya</taxon>
        <taxon>Ascomycota</taxon>
        <taxon>Pezizomycotina</taxon>
        <taxon>Dothideomycetes</taxon>
        <taxon>Pleosporomycetidae</taxon>
        <taxon>Pleosporales</taxon>
        <taxon>Massarineae</taxon>
        <taxon>Periconiaceae</taxon>
        <taxon>Periconia</taxon>
    </lineage>
</organism>
<dbReference type="AlphaFoldDB" id="A0A9W4XVI3"/>
<evidence type="ECO:0000313" key="3">
    <source>
        <dbReference type="EMBL" id="CAI6342380.1"/>
    </source>
</evidence>
<feature type="region of interest" description="Disordered" evidence="1">
    <location>
        <begin position="56"/>
        <end position="159"/>
    </location>
</feature>
<accession>A0A9W4XVI3</accession>
<feature type="compositionally biased region" description="Polar residues" evidence="1">
    <location>
        <begin position="14"/>
        <end position="30"/>
    </location>
</feature>
<name>A0A9W4XVI3_9PLEO</name>
<dbReference type="Pfam" id="PF20516">
    <property type="entry name" value="PDDEXK_12"/>
    <property type="match status" value="1"/>
</dbReference>
<feature type="region of interest" description="Disordered" evidence="1">
    <location>
        <begin position="464"/>
        <end position="484"/>
    </location>
</feature>
<protein>
    <recommendedName>
        <fullName evidence="2">PD-(D/E)XK nuclease-like domain-containing protein</fullName>
    </recommendedName>
</protein>
<dbReference type="EMBL" id="CAOQHR010000013">
    <property type="protein sequence ID" value="CAI6342380.1"/>
    <property type="molecule type" value="Genomic_DNA"/>
</dbReference>
<feature type="compositionally biased region" description="Polar residues" evidence="1">
    <location>
        <begin position="184"/>
        <end position="200"/>
    </location>
</feature>
<feature type="compositionally biased region" description="Polar residues" evidence="1">
    <location>
        <begin position="58"/>
        <end position="67"/>
    </location>
</feature>
<dbReference type="OrthoDB" id="4161186at2759"/>
<evidence type="ECO:0000256" key="1">
    <source>
        <dbReference type="SAM" id="MobiDB-lite"/>
    </source>
</evidence>
<feature type="compositionally biased region" description="Polar residues" evidence="1">
    <location>
        <begin position="96"/>
        <end position="111"/>
    </location>
</feature>
<feature type="compositionally biased region" description="Basic residues" evidence="1">
    <location>
        <begin position="112"/>
        <end position="122"/>
    </location>
</feature>
<evidence type="ECO:0000313" key="4">
    <source>
        <dbReference type="Proteomes" id="UP001152607"/>
    </source>
</evidence>